<evidence type="ECO:0000313" key="3">
    <source>
        <dbReference type="Proteomes" id="UP000092445"/>
    </source>
</evidence>
<name>A0A1B0AC87_GLOPL</name>
<reference evidence="3" key="1">
    <citation type="submission" date="2014-03" db="EMBL/GenBank/DDBJ databases">
        <authorList>
            <person name="Aksoy S."/>
            <person name="Warren W."/>
            <person name="Wilson R.K."/>
        </authorList>
    </citation>
    <scope>NUCLEOTIDE SEQUENCE [LARGE SCALE GENOMIC DNA]</scope>
    <source>
        <strain evidence="3">IAEA</strain>
    </source>
</reference>
<dbReference type="Proteomes" id="UP000092445">
    <property type="component" value="Unassembled WGS sequence"/>
</dbReference>
<keyword evidence="3" id="KW-1185">Reference proteome</keyword>
<accession>A0A1B0AC87</accession>
<evidence type="ECO:0000313" key="2">
    <source>
        <dbReference type="EnsemblMetazoa" id="GPAI040910-PA"/>
    </source>
</evidence>
<keyword evidence="1" id="KW-0812">Transmembrane</keyword>
<protein>
    <submittedName>
        <fullName evidence="2">Uncharacterized protein</fullName>
    </submittedName>
</protein>
<keyword evidence="1" id="KW-1133">Transmembrane helix</keyword>
<sequence length="121" mass="13913">MEITLAASLMVPIWESLIRLREKLHHSRVITFYCSRSADGLRSLHCRSFFSHLVDSFAATIHLGVMSFLYSAYLNFSFLKYTLSVIAHLSSFPRPSYVMVTKKYCTELRLAGTELERSLTK</sequence>
<evidence type="ECO:0000256" key="1">
    <source>
        <dbReference type="SAM" id="Phobius"/>
    </source>
</evidence>
<reference evidence="2" key="2">
    <citation type="submission" date="2020-05" db="UniProtKB">
        <authorList>
            <consortium name="EnsemblMetazoa"/>
        </authorList>
    </citation>
    <scope>IDENTIFICATION</scope>
    <source>
        <strain evidence="2">IAEA</strain>
    </source>
</reference>
<organism evidence="2 3">
    <name type="scientific">Glossina pallidipes</name>
    <name type="common">Tsetse fly</name>
    <dbReference type="NCBI Taxonomy" id="7398"/>
    <lineage>
        <taxon>Eukaryota</taxon>
        <taxon>Metazoa</taxon>
        <taxon>Ecdysozoa</taxon>
        <taxon>Arthropoda</taxon>
        <taxon>Hexapoda</taxon>
        <taxon>Insecta</taxon>
        <taxon>Pterygota</taxon>
        <taxon>Neoptera</taxon>
        <taxon>Endopterygota</taxon>
        <taxon>Diptera</taxon>
        <taxon>Brachycera</taxon>
        <taxon>Muscomorpha</taxon>
        <taxon>Hippoboscoidea</taxon>
        <taxon>Glossinidae</taxon>
        <taxon>Glossina</taxon>
    </lineage>
</organism>
<proteinExistence type="predicted"/>
<keyword evidence="1" id="KW-0472">Membrane</keyword>
<dbReference type="AlphaFoldDB" id="A0A1B0AC87"/>
<feature type="transmembrane region" description="Helical" evidence="1">
    <location>
        <begin position="57"/>
        <end position="76"/>
    </location>
</feature>
<dbReference type="EnsemblMetazoa" id="GPAI040910-RA">
    <property type="protein sequence ID" value="GPAI040910-PA"/>
    <property type="gene ID" value="GPAI040910"/>
</dbReference>
<dbReference type="VEuPathDB" id="VectorBase:GPAI040910"/>